<name>A0A369ACY8_9GAMM</name>
<dbReference type="EMBL" id="QPJQ01000007">
    <property type="protein sequence ID" value="RCX07051.1"/>
    <property type="molecule type" value="Genomic_DNA"/>
</dbReference>
<protein>
    <recommendedName>
        <fullName evidence="3">N-acetyltransferase domain-containing protein</fullName>
    </recommendedName>
</protein>
<gene>
    <name evidence="1" type="ORF">DFP77_107151</name>
</gene>
<evidence type="ECO:0008006" key="3">
    <source>
        <dbReference type="Google" id="ProtNLM"/>
    </source>
</evidence>
<dbReference type="OrthoDB" id="6105638at2"/>
<dbReference type="RefSeq" id="WP_114411344.1">
    <property type="nucleotide sequence ID" value="NZ_QPJQ01000007.1"/>
</dbReference>
<evidence type="ECO:0000313" key="1">
    <source>
        <dbReference type="EMBL" id="RCX07051.1"/>
    </source>
</evidence>
<proteinExistence type="predicted"/>
<sequence length="130" mass="14416">MNVSRELWKPETPALLRGACGPDVETIKAQVESGIAHLYHFTGNETDIWLVTRGEEYPEGNELVILCAAGYGMKDAGEVLKDSARLMGFSCIRYHTPNLAVYKLYEKYGFGGAEVERVYKVDLKGGVNVE</sequence>
<dbReference type="AlphaFoldDB" id="A0A369ACY8"/>
<reference evidence="1 2" key="1">
    <citation type="submission" date="2018-07" db="EMBL/GenBank/DDBJ databases">
        <title>Genomic Encyclopedia of Type Strains, Phase III (KMG-III): the genomes of soil and plant-associated and newly described type strains.</title>
        <authorList>
            <person name="Whitman W."/>
        </authorList>
    </citation>
    <scope>NUCLEOTIDE SEQUENCE [LARGE SCALE GENOMIC DNA]</scope>
    <source>
        <strain evidence="1 2">CECT 7731</strain>
    </source>
</reference>
<evidence type="ECO:0000313" key="2">
    <source>
        <dbReference type="Proteomes" id="UP000253506"/>
    </source>
</evidence>
<dbReference type="Proteomes" id="UP000253506">
    <property type="component" value="Unassembled WGS sequence"/>
</dbReference>
<comment type="caution">
    <text evidence="1">The sequence shown here is derived from an EMBL/GenBank/DDBJ whole genome shotgun (WGS) entry which is preliminary data.</text>
</comment>
<organism evidence="1 2">
    <name type="scientific">Marinomonas foliarum</name>
    <dbReference type="NCBI Taxonomy" id="491950"/>
    <lineage>
        <taxon>Bacteria</taxon>
        <taxon>Pseudomonadati</taxon>
        <taxon>Pseudomonadota</taxon>
        <taxon>Gammaproteobacteria</taxon>
        <taxon>Oceanospirillales</taxon>
        <taxon>Oceanospirillaceae</taxon>
        <taxon>Marinomonas</taxon>
    </lineage>
</organism>
<accession>A0A369ACY8</accession>